<dbReference type="InterPro" id="IPR036895">
    <property type="entry name" value="Uracil-DNA_glycosylase-like_sf"/>
</dbReference>
<dbReference type="AlphaFoldDB" id="A0A4V3DAV6"/>
<keyword evidence="9" id="KW-0408">Iron</keyword>
<dbReference type="SMART" id="SM00987">
    <property type="entry name" value="UreE_C"/>
    <property type="match status" value="1"/>
</dbReference>
<keyword evidence="7" id="KW-0227">DNA damage</keyword>
<keyword evidence="10" id="KW-0411">Iron-sulfur</keyword>
<dbReference type="InterPro" id="IPR005273">
    <property type="entry name" value="Ura-DNA_glyco_family4"/>
</dbReference>
<accession>A0A4V3DAV6</accession>
<evidence type="ECO:0000256" key="11">
    <source>
        <dbReference type="ARBA" id="ARBA00023204"/>
    </source>
</evidence>
<dbReference type="GO" id="GO:0046872">
    <property type="term" value="F:metal ion binding"/>
    <property type="evidence" value="ECO:0007669"/>
    <property type="project" value="UniProtKB-KW"/>
</dbReference>
<dbReference type="RefSeq" id="WP_133572564.1">
    <property type="nucleotide sequence ID" value="NZ_SNYR01000002.1"/>
</dbReference>
<evidence type="ECO:0000256" key="6">
    <source>
        <dbReference type="ARBA" id="ARBA00022723"/>
    </source>
</evidence>
<feature type="domain" description="Uracil-DNA glycosylase-like" evidence="13">
    <location>
        <begin position="159"/>
        <end position="309"/>
    </location>
</feature>
<evidence type="ECO:0000256" key="3">
    <source>
        <dbReference type="ARBA" id="ARBA00012030"/>
    </source>
</evidence>
<feature type="region of interest" description="Disordered" evidence="12">
    <location>
        <begin position="59"/>
        <end position="105"/>
    </location>
</feature>
<evidence type="ECO:0000256" key="12">
    <source>
        <dbReference type="SAM" id="MobiDB-lite"/>
    </source>
</evidence>
<evidence type="ECO:0000256" key="4">
    <source>
        <dbReference type="ARBA" id="ARBA00019403"/>
    </source>
</evidence>
<dbReference type="InterPro" id="IPR005122">
    <property type="entry name" value="Uracil-DNA_glycosylase-like"/>
</dbReference>
<dbReference type="Gene3D" id="3.40.470.10">
    <property type="entry name" value="Uracil-DNA glycosylase-like domain"/>
    <property type="match status" value="1"/>
</dbReference>
<dbReference type="SUPFAM" id="SSF52141">
    <property type="entry name" value="Uracil-DNA glycosylase-like"/>
    <property type="match status" value="1"/>
</dbReference>
<dbReference type="GO" id="GO:0006281">
    <property type="term" value="P:DNA repair"/>
    <property type="evidence" value="ECO:0007669"/>
    <property type="project" value="UniProtKB-KW"/>
</dbReference>
<protein>
    <recommendedName>
        <fullName evidence="4">Type-4 uracil-DNA glycosylase</fullName>
        <ecNumber evidence="3">3.2.2.27</ecNumber>
    </recommendedName>
</protein>
<feature type="compositionally biased region" description="Low complexity" evidence="12">
    <location>
        <begin position="70"/>
        <end position="87"/>
    </location>
</feature>
<dbReference type="GO" id="GO:0051539">
    <property type="term" value="F:4 iron, 4 sulfur cluster binding"/>
    <property type="evidence" value="ECO:0007669"/>
    <property type="project" value="UniProtKB-KW"/>
</dbReference>
<evidence type="ECO:0000259" key="13">
    <source>
        <dbReference type="SMART" id="SM00986"/>
    </source>
</evidence>
<comment type="caution">
    <text evidence="14">The sequence shown here is derived from an EMBL/GenBank/DDBJ whole genome shotgun (WGS) entry which is preliminary data.</text>
</comment>
<evidence type="ECO:0000256" key="7">
    <source>
        <dbReference type="ARBA" id="ARBA00022763"/>
    </source>
</evidence>
<keyword evidence="11" id="KW-0234">DNA repair</keyword>
<dbReference type="InterPro" id="IPR051536">
    <property type="entry name" value="UDG_Type-4/5"/>
</dbReference>
<evidence type="ECO:0000313" key="15">
    <source>
        <dbReference type="Proteomes" id="UP000295391"/>
    </source>
</evidence>
<name>A0A4V3DAV6_9HYPH</name>
<dbReference type="Pfam" id="PF03167">
    <property type="entry name" value="UDG"/>
    <property type="match status" value="1"/>
</dbReference>
<gene>
    <name evidence="14" type="ORF">ATL17_1923</name>
</gene>
<keyword evidence="5" id="KW-0004">4Fe-4S</keyword>
<dbReference type="OrthoDB" id="5290748at2"/>
<reference evidence="14 15" key="1">
    <citation type="submission" date="2019-03" db="EMBL/GenBank/DDBJ databases">
        <title>Genomic Encyclopedia of Type Strains, Phase III (KMG-III): the genomes of soil and plant-associated and newly described type strains.</title>
        <authorList>
            <person name="Whitman W."/>
        </authorList>
    </citation>
    <scope>NUCLEOTIDE SEQUENCE [LARGE SCALE GENOMIC DNA]</scope>
    <source>
        <strain evidence="14 15">CGMCC 1.7002</strain>
    </source>
</reference>
<dbReference type="SMART" id="SM00986">
    <property type="entry name" value="UDG"/>
    <property type="match status" value="1"/>
</dbReference>
<organism evidence="14 15">
    <name type="scientific">Maritalea mobilis</name>
    <dbReference type="NCBI Taxonomy" id="483324"/>
    <lineage>
        <taxon>Bacteria</taxon>
        <taxon>Pseudomonadati</taxon>
        <taxon>Pseudomonadota</taxon>
        <taxon>Alphaproteobacteria</taxon>
        <taxon>Hyphomicrobiales</taxon>
        <taxon>Devosiaceae</taxon>
        <taxon>Maritalea</taxon>
    </lineage>
</organism>
<comment type="similarity">
    <text evidence="2">Belongs to the uracil-DNA glycosylase (UDG) superfamily. Type 4 (UDGa) family.</text>
</comment>
<dbReference type="PANTHER" id="PTHR33693:SF1">
    <property type="entry name" value="TYPE-4 URACIL-DNA GLYCOSYLASE"/>
    <property type="match status" value="1"/>
</dbReference>
<evidence type="ECO:0000256" key="2">
    <source>
        <dbReference type="ARBA" id="ARBA00006521"/>
    </source>
</evidence>
<dbReference type="CDD" id="cd10030">
    <property type="entry name" value="UDG-F4_TTUDGA_SPO1dp_like"/>
    <property type="match status" value="1"/>
</dbReference>
<evidence type="ECO:0000313" key="14">
    <source>
        <dbReference type="EMBL" id="TDQ63914.1"/>
    </source>
</evidence>
<dbReference type="Proteomes" id="UP000295391">
    <property type="component" value="Unassembled WGS sequence"/>
</dbReference>
<evidence type="ECO:0000256" key="9">
    <source>
        <dbReference type="ARBA" id="ARBA00023004"/>
    </source>
</evidence>
<dbReference type="EMBL" id="SNYR01000002">
    <property type="protein sequence ID" value="TDQ63914.1"/>
    <property type="molecule type" value="Genomic_DNA"/>
</dbReference>
<dbReference type="EC" id="3.2.2.27" evidence="3"/>
<evidence type="ECO:0000256" key="5">
    <source>
        <dbReference type="ARBA" id="ARBA00022485"/>
    </source>
</evidence>
<proteinExistence type="inferred from homology"/>
<keyword evidence="6" id="KW-0479">Metal-binding</keyword>
<dbReference type="PANTHER" id="PTHR33693">
    <property type="entry name" value="TYPE-5 URACIL-DNA GLYCOSYLASE"/>
    <property type="match status" value="1"/>
</dbReference>
<keyword evidence="15" id="KW-1185">Reference proteome</keyword>
<evidence type="ECO:0000256" key="10">
    <source>
        <dbReference type="ARBA" id="ARBA00023014"/>
    </source>
</evidence>
<dbReference type="GO" id="GO:0004844">
    <property type="term" value="F:uracil DNA N-glycosylase activity"/>
    <property type="evidence" value="ECO:0007669"/>
    <property type="project" value="UniProtKB-EC"/>
</dbReference>
<comment type="catalytic activity">
    <reaction evidence="1">
        <text>Hydrolyzes single-stranded DNA or mismatched double-stranded DNA and polynucleotides, releasing free uracil.</text>
        <dbReference type="EC" id="3.2.2.27"/>
    </reaction>
</comment>
<evidence type="ECO:0000256" key="8">
    <source>
        <dbReference type="ARBA" id="ARBA00022801"/>
    </source>
</evidence>
<keyword evidence="8" id="KW-0378">Hydrolase</keyword>
<dbReference type="NCBIfam" id="TIGR00758">
    <property type="entry name" value="UDG_fam4"/>
    <property type="match status" value="1"/>
</dbReference>
<sequence>MSETTPPPNEDAEKGAFAPVPGAAYLDADMASLAGLLEWYDAMGVDLAVEEEAVDRFAAPKSPPMPQVTQGAQSSSPVAAPAATGTSRPASGGPDVIANPLLEQEENKPIVRQQNMVGKAEIEVAAKTAQAAASLDELRDALANFDACPLKRHADKLVFGEGPSDANIMVVGGAPRKQDDMAGLPFQGAEGALLERILAAIQLDYSTVYRTNVLPWRPAGDRRPSPIERDICLPFFQRQVGLIKPKFILCLGEQAAHLVLDQKGSILRLRGQAHAVEIDGHGAQAFATLNPSHLLNKPAQKALVWHDMLKFKRAISA</sequence>
<evidence type="ECO:0000256" key="1">
    <source>
        <dbReference type="ARBA" id="ARBA00001400"/>
    </source>
</evidence>